<proteinExistence type="predicted"/>
<gene>
    <name evidence="1" type="ORF">ANAPC1_01463</name>
</gene>
<dbReference type="Proteomes" id="UP000078419">
    <property type="component" value="Unassembled WGS sequence"/>
</dbReference>
<accession>A0AA45ZI51</accession>
<evidence type="ECO:0000313" key="2">
    <source>
        <dbReference type="Proteomes" id="UP000078419"/>
    </source>
</evidence>
<name>A0AA45ZI51_ANAPH</name>
<dbReference type="EMBL" id="FLLR01000194">
    <property type="protein sequence ID" value="SBO15085.1"/>
    <property type="molecule type" value="Genomic_DNA"/>
</dbReference>
<reference evidence="2" key="1">
    <citation type="submission" date="2016-03" db="EMBL/GenBank/DDBJ databases">
        <authorList>
            <person name="Loux Valentin"/>
        </authorList>
    </citation>
    <scope>NUCLEOTIDE SEQUENCE [LARGE SCALE GENOMIC DNA]</scope>
    <source>
        <strain evidence="2">C1</strain>
    </source>
</reference>
<evidence type="ECO:0000313" key="1">
    <source>
        <dbReference type="EMBL" id="SBO15085.1"/>
    </source>
</evidence>
<comment type="caution">
    <text evidence="1">The sequence shown here is derived from an EMBL/GenBank/DDBJ whole genome shotgun (WGS) entry which is preliminary data.</text>
</comment>
<protein>
    <submittedName>
        <fullName evidence="1">Uncharacterized protein</fullName>
    </submittedName>
</protein>
<dbReference type="AlphaFoldDB" id="A0AA45ZI51"/>
<organism evidence="1 2">
    <name type="scientific">Anaplasma phagocytophilum</name>
    <name type="common">Ehrlichia phagocytophila</name>
    <dbReference type="NCBI Taxonomy" id="948"/>
    <lineage>
        <taxon>Bacteria</taxon>
        <taxon>Pseudomonadati</taxon>
        <taxon>Pseudomonadota</taxon>
        <taxon>Alphaproteobacteria</taxon>
        <taxon>Rickettsiales</taxon>
        <taxon>Anaplasmataceae</taxon>
        <taxon>Anaplasma</taxon>
        <taxon>phagocytophilum group</taxon>
    </lineage>
</organism>
<sequence>MTYGGCVYGRSMITRDILHKNRNINPPAVTTLSDVLNTVLPSLKTPVGKVLKTR</sequence>